<keyword evidence="2" id="KW-0969">Cilium</keyword>
<protein>
    <submittedName>
        <fullName evidence="2">Flagellar biosynthesis protein FlgJ</fullName>
    </submittedName>
</protein>
<dbReference type="RefSeq" id="WP_222873176.1">
    <property type="nucleotide sequence ID" value="NZ_CP039704.1"/>
</dbReference>
<reference evidence="3" key="1">
    <citation type="submission" date="2019-04" db="EMBL/GenBank/DDBJ databases">
        <title>Complete genome sequence of Sphingomonas sp. W1-2-3.</title>
        <authorList>
            <person name="Im W.T."/>
        </authorList>
    </citation>
    <scope>NUCLEOTIDE SEQUENCE [LARGE SCALE GENOMIC DNA]</scope>
    <source>
        <strain evidence="3">W1-2-3</strain>
    </source>
</reference>
<name>A0A4D7CBW3_9SPHN</name>
<accession>A0A4D7CBW3</accession>
<keyword evidence="3" id="KW-1185">Reference proteome</keyword>
<feature type="domain" description="Flagellar protein FlgJ N-terminal" evidence="1">
    <location>
        <begin position="57"/>
        <end position="93"/>
    </location>
</feature>
<evidence type="ECO:0000313" key="2">
    <source>
        <dbReference type="EMBL" id="QCI80306.1"/>
    </source>
</evidence>
<sequence>MNELSVAFLRSPTPTGSAALNSDYSGLDIRTKLKSAARDFEGVLIGQLTNVLFQSAPVSETFGGGQAEETFRSLLGDEVGKSIARRGGIGLAPQCSINS</sequence>
<dbReference type="Proteomes" id="UP000298714">
    <property type="component" value="Chromosome"/>
</dbReference>
<evidence type="ECO:0000259" key="1">
    <source>
        <dbReference type="Pfam" id="PF10135"/>
    </source>
</evidence>
<dbReference type="EMBL" id="CP039704">
    <property type="protein sequence ID" value="QCI80306.1"/>
    <property type="molecule type" value="Genomic_DNA"/>
</dbReference>
<dbReference type="AlphaFoldDB" id="A0A4D7CBW3"/>
<dbReference type="Pfam" id="PF10135">
    <property type="entry name" value="Rod-binding"/>
    <property type="match status" value="1"/>
</dbReference>
<gene>
    <name evidence="2" type="ORF">E6W36_14670</name>
</gene>
<dbReference type="InterPro" id="IPR019301">
    <property type="entry name" value="Flagellar_prot_FlgJ_N"/>
</dbReference>
<dbReference type="KEGG" id="hgn:E6W36_14670"/>
<organism evidence="2 3">
    <name type="scientific">Hankyongella ginsenosidimutans</name>
    <dbReference type="NCBI Taxonomy" id="1763828"/>
    <lineage>
        <taxon>Bacteria</taxon>
        <taxon>Pseudomonadati</taxon>
        <taxon>Pseudomonadota</taxon>
        <taxon>Alphaproteobacteria</taxon>
        <taxon>Sphingomonadales</taxon>
        <taxon>Sphingomonadaceae</taxon>
        <taxon>Hankyongella</taxon>
    </lineage>
</organism>
<proteinExistence type="predicted"/>
<keyword evidence="2" id="KW-0282">Flagellum</keyword>
<keyword evidence="2" id="KW-0966">Cell projection</keyword>
<evidence type="ECO:0000313" key="3">
    <source>
        <dbReference type="Proteomes" id="UP000298714"/>
    </source>
</evidence>